<keyword evidence="11" id="KW-0753">Steroid metabolism</keyword>
<feature type="region of interest" description="Disordered" evidence="13">
    <location>
        <begin position="66"/>
        <end position="87"/>
    </location>
</feature>
<keyword evidence="9 14" id="KW-0472">Membrane</keyword>
<dbReference type="Proteomes" id="UP001189429">
    <property type="component" value="Unassembled WGS sequence"/>
</dbReference>
<dbReference type="Pfam" id="PF05241">
    <property type="entry name" value="EBP"/>
    <property type="match status" value="1"/>
</dbReference>
<feature type="transmembrane region" description="Helical" evidence="14">
    <location>
        <begin position="203"/>
        <end position="222"/>
    </location>
</feature>
<keyword evidence="6 14" id="KW-1133">Transmembrane helix</keyword>
<dbReference type="PANTHER" id="PTHR14207:SF0">
    <property type="entry name" value="3-BETA-HYDROXYSTEROID-DELTA(8),DELTA(7)-ISOMERASE"/>
    <property type="match status" value="1"/>
</dbReference>
<evidence type="ECO:0000256" key="12">
    <source>
        <dbReference type="ARBA" id="ARBA00023235"/>
    </source>
</evidence>
<evidence type="ECO:0000256" key="4">
    <source>
        <dbReference type="ARBA" id="ARBA00022692"/>
    </source>
</evidence>
<evidence type="ECO:0000313" key="17">
    <source>
        <dbReference type="Proteomes" id="UP001189429"/>
    </source>
</evidence>
<evidence type="ECO:0000256" key="7">
    <source>
        <dbReference type="ARBA" id="ARBA00023011"/>
    </source>
</evidence>
<evidence type="ECO:0000256" key="10">
    <source>
        <dbReference type="ARBA" id="ARBA00023166"/>
    </source>
</evidence>
<feature type="transmembrane region" description="Helical" evidence="14">
    <location>
        <begin position="122"/>
        <end position="144"/>
    </location>
</feature>
<gene>
    <name evidence="16" type="ORF">PCOR1329_LOCUS56345</name>
</gene>
<feature type="compositionally biased region" description="Basic and acidic residues" evidence="13">
    <location>
        <begin position="78"/>
        <end position="87"/>
    </location>
</feature>
<accession>A0ABN9VAY1</accession>
<keyword evidence="4 14" id="KW-0812">Transmembrane</keyword>
<dbReference type="InterPro" id="IPR007905">
    <property type="entry name" value="EBP"/>
</dbReference>
<evidence type="ECO:0000256" key="3">
    <source>
        <dbReference type="ARBA" id="ARBA00022516"/>
    </source>
</evidence>
<evidence type="ECO:0000256" key="5">
    <source>
        <dbReference type="ARBA" id="ARBA00022955"/>
    </source>
</evidence>
<dbReference type="PANTHER" id="PTHR14207">
    <property type="entry name" value="STEROL ISOMERASE"/>
    <property type="match status" value="1"/>
</dbReference>
<evidence type="ECO:0000256" key="1">
    <source>
        <dbReference type="ARBA" id="ARBA00004141"/>
    </source>
</evidence>
<keyword evidence="7" id="KW-0756">Sterol biosynthesis</keyword>
<organism evidence="16 17">
    <name type="scientific">Prorocentrum cordatum</name>
    <dbReference type="NCBI Taxonomy" id="2364126"/>
    <lineage>
        <taxon>Eukaryota</taxon>
        <taxon>Sar</taxon>
        <taxon>Alveolata</taxon>
        <taxon>Dinophyceae</taxon>
        <taxon>Prorocentrales</taxon>
        <taxon>Prorocentraceae</taxon>
        <taxon>Prorocentrum</taxon>
    </lineage>
</organism>
<protein>
    <recommendedName>
        <fullName evidence="15">EXPERA domain-containing protein</fullName>
    </recommendedName>
</protein>
<evidence type="ECO:0000256" key="9">
    <source>
        <dbReference type="ARBA" id="ARBA00023136"/>
    </source>
</evidence>
<sequence length="267" mass="29256">AWPAAEQLKGALAYEPRQGGRAASPQGSAHGLPGGGPWEGGDGRFAGALASSVRCRDDLADVLGGARDRGDLPAQAGPERRPGPRRGELPHVLCTTVPIVVGLVWLNLFVRSAMLDPQEHMSMVWWLVNAFWFHIGCDVLSGYYQVMPVLTELYMHMSPAHRDARWSPSRAPLDSAYLLELVIEAPLALLVLFLFWRRHPGRFLLEVCAASVQLAGTVMYYAPAVAKGETHCWLSWADRSCGSVWIVFPTLLVVRHVLGAGEKLKRS</sequence>
<dbReference type="InterPro" id="IPR033118">
    <property type="entry name" value="EXPERA"/>
</dbReference>
<evidence type="ECO:0000256" key="6">
    <source>
        <dbReference type="ARBA" id="ARBA00022989"/>
    </source>
</evidence>
<feature type="region of interest" description="Disordered" evidence="13">
    <location>
        <begin position="1"/>
        <end position="37"/>
    </location>
</feature>
<comment type="similarity">
    <text evidence="2">Belongs to the EBP family.</text>
</comment>
<evidence type="ECO:0000256" key="8">
    <source>
        <dbReference type="ARBA" id="ARBA00023098"/>
    </source>
</evidence>
<feature type="domain" description="EXPERA" evidence="15">
    <location>
        <begin position="173"/>
        <end position="255"/>
    </location>
</feature>
<evidence type="ECO:0000256" key="11">
    <source>
        <dbReference type="ARBA" id="ARBA00023221"/>
    </source>
</evidence>
<evidence type="ECO:0000313" key="16">
    <source>
        <dbReference type="EMBL" id="CAK0870171.1"/>
    </source>
</evidence>
<comment type="caution">
    <text evidence="16">The sequence shown here is derived from an EMBL/GenBank/DDBJ whole genome shotgun (WGS) entry which is preliminary data.</text>
</comment>
<name>A0ABN9VAY1_9DINO</name>
<feature type="transmembrane region" description="Helical" evidence="14">
    <location>
        <begin position="176"/>
        <end position="196"/>
    </location>
</feature>
<feature type="non-terminal residue" evidence="16">
    <location>
        <position position="1"/>
    </location>
</feature>
<evidence type="ECO:0000256" key="2">
    <source>
        <dbReference type="ARBA" id="ARBA00008337"/>
    </source>
</evidence>
<reference evidence="16" key="1">
    <citation type="submission" date="2023-10" db="EMBL/GenBank/DDBJ databases">
        <authorList>
            <person name="Chen Y."/>
            <person name="Shah S."/>
            <person name="Dougan E. K."/>
            <person name="Thang M."/>
            <person name="Chan C."/>
        </authorList>
    </citation>
    <scope>NUCLEOTIDE SEQUENCE [LARGE SCALE GENOMIC DNA]</scope>
</reference>
<keyword evidence="17" id="KW-1185">Reference proteome</keyword>
<dbReference type="EMBL" id="CAUYUJ010016933">
    <property type="protein sequence ID" value="CAK0870171.1"/>
    <property type="molecule type" value="Genomic_DNA"/>
</dbReference>
<evidence type="ECO:0000256" key="13">
    <source>
        <dbReference type="SAM" id="MobiDB-lite"/>
    </source>
</evidence>
<comment type="subcellular location">
    <subcellularLocation>
        <location evidence="1">Membrane</location>
        <topology evidence="1">Multi-pass membrane protein</topology>
    </subcellularLocation>
</comment>
<feature type="transmembrane region" description="Helical" evidence="14">
    <location>
        <begin position="89"/>
        <end position="110"/>
    </location>
</feature>
<keyword evidence="5" id="KW-0752">Steroid biosynthesis</keyword>
<evidence type="ECO:0000256" key="14">
    <source>
        <dbReference type="SAM" id="Phobius"/>
    </source>
</evidence>
<keyword evidence="3" id="KW-0444">Lipid biosynthesis</keyword>
<feature type="transmembrane region" description="Helical" evidence="14">
    <location>
        <begin position="242"/>
        <end position="258"/>
    </location>
</feature>
<keyword evidence="12" id="KW-0413">Isomerase</keyword>
<evidence type="ECO:0000259" key="15">
    <source>
        <dbReference type="Pfam" id="PF05241"/>
    </source>
</evidence>
<keyword evidence="10" id="KW-1207">Sterol metabolism</keyword>
<proteinExistence type="inferred from homology"/>
<keyword evidence="8" id="KW-0443">Lipid metabolism</keyword>